<dbReference type="Proteomes" id="UP000596742">
    <property type="component" value="Unassembled WGS sequence"/>
</dbReference>
<feature type="region of interest" description="Disordered" evidence="3">
    <location>
        <begin position="1"/>
        <end position="26"/>
    </location>
</feature>
<evidence type="ECO:0000256" key="3">
    <source>
        <dbReference type="SAM" id="MobiDB-lite"/>
    </source>
</evidence>
<name>A0A8B6H6J3_MYTGA</name>
<feature type="compositionally biased region" description="Basic and acidic residues" evidence="3">
    <location>
        <begin position="8"/>
        <end position="18"/>
    </location>
</feature>
<organism evidence="6 7">
    <name type="scientific">Mytilus galloprovincialis</name>
    <name type="common">Mediterranean mussel</name>
    <dbReference type="NCBI Taxonomy" id="29158"/>
    <lineage>
        <taxon>Eukaryota</taxon>
        <taxon>Metazoa</taxon>
        <taxon>Spiralia</taxon>
        <taxon>Lophotrochozoa</taxon>
        <taxon>Mollusca</taxon>
        <taxon>Bivalvia</taxon>
        <taxon>Autobranchia</taxon>
        <taxon>Pteriomorphia</taxon>
        <taxon>Mytilida</taxon>
        <taxon>Mytiloidea</taxon>
        <taxon>Mytilidae</taxon>
        <taxon>Mytilinae</taxon>
        <taxon>Mytilus</taxon>
    </lineage>
</organism>
<dbReference type="Pfam" id="PF00656">
    <property type="entry name" value="Peptidase_C14"/>
    <property type="match status" value="1"/>
</dbReference>
<dbReference type="InterPro" id="IPR011600">
    <property type="entry name" value="Pept_C14_caspase"/>
</dbReference>
<keyword evidence="7" id="KW-1185">Reference proteome</keyword>
<reference evidence="6" key="1">
    <citation type="submission" date="2018-11" db="EMBL/GenBank/DDBJ databases">
        <authorList>
            <person name="Alioto T."/>
            <person name="Alioto T."/>
        </authorList>
    </citation>
    <scope>NUCLEOTIDE SEQUENCE</scope>
</reference>
<dbReference type="PRINTS" id="PR00376">
    <property type="entry name" value="IL1BCENZYME"/>
</dbReference>
<evidence type="ECO:0000256" key="2">
    <source>
        <dbReference type="RuleBase" id="RU003971"/>
    </source>
</evidence>
<dbReference type="GO" id="GO:0004197">
    <property type="term" value="F:cysteine-type endopeptidase activity"/>
    <property type="evidence" value="ECO:0007669"/>
    <property type="project" value="InterPro"/>
</dbReference>
<dbReference type="GO" id="GO:0006508">
    <property type="term" value="P:proteolysis"/>
    <property type="evidence" value="ECO:0007669"/>
    <property type="project" value="InterPro"/>
</dbReference>
<dbReference type="Gene3D" id="3.40.50.1460">
    <property type="match status" value="1"/>
</dbReference>
<dbReference type="EMBL" id="UYJE01009568">
    <property type="protein sequence ID" value="VDI74422.1"/>
    <property type="molecule type" value="Genomic_DNA"/>
</dbReference>
<comment type="caution">
    <text evidence="6">The sequence shown here is derived from an EMBL/GenBank/DDBJ whole genome shotgun (WGS) entry which is preliminary data.</text>
</comment>
<dbReference type="CDD" id="cd00032">
    <property type="entry name" value="CASc"/>
    <property type="match status" value="1"/>
</dbReference>
<proteinExistence type="inferred from homology"/>
<evidence type="ECO:0000259" key="4">
    <source>
        <dbReference type="PROSITE" id="PS50207"/>
    </source>
</evidence>
<sequence length="304" mass="34136">MANQDEVDASHYKGEENTKSVPITSEIESNSGSANIAKVHLKQANYAISSVTAVIIDNETFESDLNLPDRKGSNVDSSSLFQSFQELGFETDLLNDATYDDMEEKFKDIKNDSEQLEKTGCLIVAILTHGEEDTVYLTDKSIKIKKVMSFFNAENCPELILKPKIFIFQACRGKEIGSGVNVTVVRDKPRDPNQADCIAEHYDYNKSYGVPMRIPNEADFLAVYSSSPGYGSYRSTEKGTPFVNHLTEELRRMKEGEDFYKILTRVNRKVGIGYQPTIPRSDVTQMPCFISHLTKKLVLTKINA</sequence>
<dbReference type="InterPro" id="IPR015917">
    <property type="entry name" value="Pept_C14A"/>
</dbReference>
<protein>
    <recommendedName>
        <fullName evidence="8">Caspase-3</fullName>
    </recommendedName>
</protein>
<dbReference type="PROSITE" id="PS50207">
    <property type="entry name" value="CASPASE_P10"/>
    <property type="match status" value="1"/>
</dbReference>
<accession>A0A8B6H6J3</accession>
<dbReference type="OrthoDB" id="6093024at2759"/>
<comment type="similarity">
    <text evidence="1 2">Belongs to the peptidase C14A family.</text>
</comment>
<gene>
    <name evidence="6" type="ORF">MGAL_10B040565</name>
</gene>
<dbReference type="PROSITE" id="PS50208">
    <property type="entry name" value="CASPASE_P20"/>
    <property type="match status" value="1"/>
</dbReference>
<dbReference type="SUPFAM" id="SSF52129">
    <property type="entry name" value="Caspase-like"/>
    <property type="match status" value="1"/>
</dbReference>
<feature type="domain" description="Caspase family p10" evidence="4">
    <location>
        <begin position="210"/>
        <end position="301"/>
    </location>
</feature>
<dbReference type="InterPro" id="IPR002398">
    <property type="entry name" value="Pept_C14"/>
</dbReference>
<dbReference type="PANTHER" id="PTHR10454">
    <property type="entry name" value="CASPASE"/>
    <property type="match status" value="1"/>
</dbReference>
<evidence type="ECO:0000256" key="1">
    <source>
        <dbReference type="ARBA" id="ARBA00010134"/>
    </source>
</evidence>
<feature type="domain" description="Caspase family p20" evidence="5">
    <location>
        <begin position="53"/>
        <end position="175"/>
    </location>
</feature>
<dbReference type="InterPro" id="IPR002138">
    <property type="entry name" value="Pept_C14_p10"/>
</dbReference>
<dbReference type="InterPro" id="IPR001309">
    <property type="entry name" value="Pept_C14_p20"/>
</dbReference>
<evidence type="ECO:0000313" key="7">
    <source>
        <dbReference type="Proteomes" id="UP000596742"/>
    </source>
</evidence>
<dbReference type="PANTHER" id="PTHR10454:SF210">
    <property type="entry name" value="CASPASE-2"/>
    <property type="match status" value="1"/>
</dbReference>
<evidence type="ECO:0000259" key="5">
    <source>
        <dbReference type="PROSITE" id="PS50208"/>
    </source>
</evidence>
<dbReference type="AlphaFoldDB" id="A0A8B6H6J3"/>
<evidence type="ECO:0000313" key="6">
    <source>
        <dbReference type="EMBL" id="VDI74422.1"/>
    </source>
</evidence>
<dbReference type="PROSITE" id="PS01122">
    <property type="entry name" value="CASPASE_CYS"/>
    <property type="match status" value="1"/>
</dbReference>
<dbReference type="InterPro" id="IPR033139">
    <property type="entry name" value="Caspase_cys_AS"/>
</dbReference>
<evidence type="ECO:0008006" key="8">
    <source>
        <dbReference type="Google" id="ProtNLM"/>
    </source>
</evidence>
<dbReference type="SMART" id="SM00115">
    <property type="entry name" value="CASc"/>
    <property type="match status" value="1"/>
</dbReference>
<dbReference type="InterPro" id="IPR029030">
    <property type="entry name" value="Caspase-like_dom_sf"/>
</dbReference>